<evidence type="ECO:0000313" key="1">
    <source>
        <dbReference type="EMBL" id="ORE09233.1"/>
    </source>
</evidence>
<gene>
    <name evidence="1" type="ORF">BCV72DRAFT_69106</name>
</gene>
<dbReference type="Proteomes" id="UP000242414">
    <property type="component" value="Unassembled WGS sequence"/>
</dbReference>
<dbReference type="VEuPathDB" id="FungiDB:BCV72DRAFT_69106"/>
<proteinExistence type="predicted"/>
<organism evidence="1">
    <name type="scientific">Rhizopus microsporus var. microsporus</name>
    <dbReference type="NCBI Taxonomy" id="86635"/>
    <lineage>
        <taxon>Eukaryota</taxon>
        <taxon>Fungi</taxon>
        <taxon>Fungi incertae sedis</taxon>
        <taxon>Mucoromycota</taxon>
        <taxon>Mucoromycotina</taxon>
        <taxon>Mucoromycetes</taxon>
        <taxon>Mucorales</taxon>
        <taxon>Mucorineae</taxon>
        <taxon>Rhizopodaceae</taxon>
        <taxon>Rhizopus</taxon>
    </lineage>
</organism>
<dbReference type="EMBL" id="KV921878">
    <property type="protein sequence ID" value="ORE09233.1"/>
    <property type="molecule type" value="Genomic_DNA"/>
</dbReference>
<protein>
    <submittedName>
        <fullName evidence="1">Uncharacterized protein</fullName>
    </submittedName>
</protein>
<name>A0A1X0RB28_RHIZD</name>
<sequence>MRKPNLFTLTSQICNKCKMNSFSVSGSKRRVHAVNFVVWNRDVNSALNIYNIFVYKSKHDNESLSPSEDFHKTNSASWIKCAAYNGSAFLNASISIK</sequence>
<dbReference type="AlphaFoldDB" id="A0A1X0RB28"/>
<accession>A0A1X0RB28</accession>
<reference evidence="1" key="1">
    <citation type="journal article" date="2016" name="Proc. Natl. Acad. Sci. U.S.A.">
        <title>Lipid metabolic changes in an early divergent fungus govern the establishment of a mutualistic symbiosis with endobacteria.</title>
        <authorList>
            <person name="Lastovetsky O.A."/>
            <person name="Gaspar M.L."/>
            <person name="Mondo S.J."/>
            <person name="LaButti K.M."/>
            <person name="Sandor L."/>
            <person name="Grigoriev I.V."/>
            <person name="Henry S.A."/>
            <person name="Pawlowska T.E."/>
        </authorList>
    </citation>
    <scope>NUCLEOTIDE SEQUENCE [LARGE SCALE GENOMIC DNA]</scope>
    <source>
        <strain evidence="1">ATCC 52814</strain>
    </source>
</reference>